<feature type="domain" description="Radical SAM core" evidence="12">
    <location>
        <begin position="143"/>
        <end position="380"/>
    </location>
</feature>
<evidence type="ECO:0000256" key="5">
    <source>
        <dbReference type="ARBA" id="ARBA00022723"/>
    </source>
</evidence>
<dbReference type="HAMAP" id="MF_01864">
    <property type="entry name" value="tRNA_metthiotr_MiaB"/>
    <property type="match status" value="1"/>
</dbReference>
<dbReference type="PROSITE" id="PS51449">
    <property type="entry name" value="MTTASE_N"/>
    <property type="match status" value="1"/>
</dbReference>
<keyword evidence="2 9" id="KW-0004">4Fe-4S</keyword>
<dbReference type="SUPFAM" id="SSF102114">
    <property type="entry name" value="Radical SAM enzymes"/>
    <property type="match status" value="1"/>
</dbReference>
<comment type="function">
    <text evidence="1 9">Catalyzes the methylthiolation of N6-(dimethylallyl)adenosine (i(6)A), leading to the formation of 2-methylthio-N6-(dimethylallyl)adenosine (ms(2)i(6)A) at position 37 in tRNAs that read codons beginning with uridine.</text>
</comment>
<dbReference type="PROSITE" id="PS51918">
    <property type="entry name" value="RADICAL_SAM"/>
    <property type="match status" value="1"/>
</dbReference>
<proteinExistence type="inferred from homology"/>
<feature type="domain" description="MTTase N-terminal" evidence="11">
    <location>
        <begin position="6"/>
        <end position="122"/>
    </location>
</feature>
<evidence type="ECO:0000259" key="11">
    <source>
        <dbReference type="PROSITE" id="PS51449"/>
    </source>
</evidence>
<dbReference type="InterPro" id="IPR058240">
    <property type="entry name" value="rSAM_sf"/>
</dbReference>
<feature type="binding site" evidence="9">
    <location>
        <position position="157"/>
    </location>
    <ligand>
        <name>[4Fe-4S] cluster</name>
        <dbReference type="ChEBI" id="CHEBI:49883"/>
        <label>2</label>
        <note>4Fe-4S-S-AdoMet</note>
    </ligand>
</feature>
<keyword evidence="14" id="KW-1185">Reference proteome</keyword>
<comment type="similarity">
    <text evidence="9">Belongs to the methylthiotransferase family. MiaB subfamily.</text>
</comment>
<organism evidence="13 14">
    <name type="scientific">Microcystis flos-aquae FACHB-1344</name>
    <dbReference type="NCBI Taxonomy" id="2692899"/>
    <lineage>
        <taxon>Bacteria</taxon>
        <taxon>Bacillati</taxon>
        <taxon>Cyanobacteriota</taxon>
        <taxon>Cyanophyceae</taxon>
        <taxon>Oscillatoriophycideae</taxon>
        <taxon>Chroococcales</taxon>
        <taxon>Microcystaceae</taxon>
        <taxon>Microcystis</taxon>
    </lineage>
</organism>
<evidence type="ECO:0000256" key="7">
    <source>
        <dbReference type="ARBA" id="ARBA00023014"/>
    </source>
</evidence>
<sequence>MNKSPRRYHITTFGCQMNKADSERMAGILEDLGFQWSEDANEADLILYNTCTIRDNAEQKVYSYLGRQAKRKQTQPDLTLIVAGCVAQQEGEQLLRRVPEVDLIIGPQHANRLGELLQQVFDGSQVVATEPIHIMEDITKPRRDSNITAWVNVIYGCNERCTYCVVPGVRGVEQSRTPAAIRAEMAQLGQQGYQEITLLGQNIDAYGRDLPGVTASGRHLHNFTDLLYYVHDVAGIERLRFATSHPRYFTERLIKACQELPKVCEHFHIPFQSGDNDILKAMKRGYTQEKYRQIIANIRDLMPDAAISADAIVGFPGETEAQFENTLKLVDEIGFDQLNTAAYSPRPGTPAAIWDDQLSEQVKSDRLQRLNHLVATKAAERSQRYLGRIEEILVEDVNPKDASQVMGRTRGNRLTFFTGDIEELRGKFVKVKITEVRPFSLTGVIF</sequence>
<feature type="binding site" evidence="9">
    <location>
        <position position="51"/>
    </location>
    <ligand>
        <name>[4Fe-4S] cluster</name>
        <dbReference type="ChEBI" id="CHEBI:49883"/>
        <label>1</label>
    </ligand>
</feature>
<dbReference type="InterPro" id="IPR013848">
    <property type="entry name" value="Methylthiotransferase_N"/>
</dbReference>
<dbReference type="InterPro" id="IPR038135">
    <property type="entry name" value="Methylthiotransferase_N_sf"/>
</dbReference>
<dbReference type="InterPro" id="IPR007197">
    <property type="entry name" value="rSAM"/>
</dbReference>
<evidence type="ECO:0000313" key="13">
    <source>
        <dbReference type="EMBL" id="MBD2622912.1"/>
    </source>
</evidence>
<dbReference type="NCBIfam" id="TIGR01574">
    <property type="entry name" value="miaB-methiolase"/>
    <property type="match status" value="1"/>
</dbReference>
<dbReference type="Pfam" id="PF00919">
    <property type="entry name" value="UPF0004"/>
    <property type="match status" value="1"/>
</dbReference>
<keyword evidence="5 9" id="KW-0479">Metal-binding</keyword>
<dbReference type="PROSITE" id="PS01278">
    <property type="entry name" value="MTTASE_RADICAL"/>
    <property type="match status" value="1"/>
</dbReference>
<keyword evidence="6 9" id="KW-0408">Iron</keyword>
<dbReference type="PANTHER" id="PTHR43020">
    <property type="entry name" value="CDK5 REGULATORY SUBUNIT-ASSOCIATED PROTEIN 1"/>
    <property type="match status" value="1"/>
</dbReference>
<feature type="binding site" evidence="9">
    <location>
        <position position="85"/>
    </location>
    <ligand>
        <name>[4Fe-4S] cluster</name>
        <dbReference type="ChEBI" id="CHEBI:49883"/>
        <label>1</label>
    </ligand>
</feature>
<evidence type="ECO:0000256" key="1">
    <source>
        <dbReference type="ARBA" id="ARBA00003234"/>
    </source>
</evidence>
<feature type="binding site" evidence="9">
    <location>
        <position position="15"/>
    </location>
    <ligand>
        <name>[4Fe-4S] cluster</name>
        <dbReference type="ChEBI" id="CHEBI:49883"/>
        <label>1</label>
    </ligand>
</feature>
<evidence type="ECO:0000259" key="12">
    <source>
        <dbReference type="PROSITE" id="PS51918"/>
    </source>
</evidence>
<keyword evidence="7 9" id="KW-0411">Iron-sulfur</keyword>
<dbReference type="Proteomes" id="UP000636187">
    <property type="component" value="Unassembled WGS sequence"/>
</dbReference>
<dbReference type="InterPro" id="IPR023404">
    <property type="entry name" value="rSAM_horseshoe"/>
</dbReference>
<dbReference type="SFLD" id="SFLDF00273">
    <property type="entry name" value="(dimethylallyl)adenosine_tRNA"/>
    <property type="match status" value="1"/>
</dbReference>
<dbReference type="InterPro" id="IPR002792">
    <property type="entry name" value="TRAM_dom"/>
</dbReference>
<dbReference type="InterPro" id="IPR006638">
    <property type="entry name" value="Elp3/MiaA/NifB-like_rSAM"/>
</dbReference>
<feature type="binding site" evidence="9">
    <location>
        <position position="161"/>
    </location>
    <ligand>
        <name>[4Fe-4S] cluster</name>
        <dbReference type="ChEBI" id="CHEBI:49883"/>
        <label>2</label>
        <note>4Fe-4S-S-AdoMet</note>
    </ligand>
</feature>
<evidence type="ECO:0000256" key="8">
    <source>
        <dbReference type="ARBA" id="ARBA00033765"/>
    </source>
</evidence>
<evidence type="ECO:0000256" key="2">
    <source>
        <dbReference type="ARBA" id="ARBA00022485"/>
    </source>
</evidence>
<dbReference type="NCBIfam" id="TIGR00089">
    <property type="entry name" value="MiaB/RimO family radical SAM methylthiotransferase"/>
    <property type="match status" value="1"/>
</dbReference>
<feature type="domain" description="TRAM" evidence="10">
    <location>
        <begin position="383"/>
        <end position="446"/>
    </location>
</feature>
<dbReference type="PANTHER" id="PTHR43020:SF2">
    <property type="entry name" value="MITOCHONDRIAL TRNA METHYLTHIOTRANSFERASE CDK5RAP1"/>
    <property type="match status" value="1"/>
</dbReference>
<name>A0ABR8HV33_9CHRO</name>
<dbReference type="PROSITE" id="PS50926">
    <property type="entry name" value="TRAM"/>
    <property type="match status" value="1"/>
</dbReference>
<dbReference type="RefSeq" id="WP_190722351.1">
    <property type="nucleotide sequence ID" value="NZ_JACJSW010000162.1"/>
</dbReference>
<comment type="caution">
    <text evidence="13">The sequence shown here is derived from an EMBL/GenBank/DDBJ whole genome shotgun (WGS) entry which is preliminary data.</text>
</comment>
<protein>
    <recommendedName>
        <fullName evidence="8 9">tRNA-2-methylthio-N(6)-dimethylallyladenosine synthase</fullName>
        <ecNumber evidence="8 9">2.8.4.3</ecNumber>
    </recommendedName>
    <alternativeName>
        <fullName evidence="9">(Dimethylallyl)adenosine tRNA methylthiotransferase MiaB</fullName>
    </alternativeName>
    <alternativeName>
        <fullName evidence="9">tRNA-i(6)A37 methylthiotransferase</fullName>
    </alternativeName>
</protein>
<evidence type="ECO:0000256" key="3">
    <source>
        <dbReference type="ARBA" id="ARBA00022679"/>
    </source>
</evidence>
<keyword evidence="4 9" id="KW-0949">S-adenosyl-L-methionine</keyword>
<evidence type="ECO:0000313" key="14">
    <source>
        <dbReference type="Proteomes" id="UP000636187"/>
    </source>
</evidence>
<reference evidence="13 14" key="1">
    <citation type="journal article" date="2020" name="ISME J.">
        <title>Comparative genomics reveals insights into cyanobacterial evolution and habitat adaptation.</title>
        <authorList>
            <person name="Chen M.Y."/>
            <person name="Teng W.K."/>
            <person name="Zhao L."/>
            <person name="Hu C.X."/>
            <person name="Zhou Y.K."/>
            <person name="Han B.P."/>
            <person name="Song L.R."/>
            <person name="Shu W.S."/>
        </authorList>
    </citation>
    <scope>NUCLEOTIDE SEQUENCE [LARGE SCALE GENOMIC DNA]</scope>
    <source>
        <strain evidence="13 14">FACHB-1344</strain>
    </source>
</reference>
<keyword evidence="9" id="KW-0819">tRNA processing</keyword>
<comment type="subunit">
    <text evidence="9">Monomer.</text>
</comment>
<dbReference type="CDD" id="cd01335">
    <property type="entry name" value="Radical_SAM"/>
    <property type="match status" value="1"/>
</dbReference>
<dbReference type="Pfam" id="PF04055">
    <property type="entry name" value="Radical_SAM"/>
    <property type="match status" value="1"/>
</dbReference>
<evidence type="ECO:0000259" key="10">
    <source>
        <dbReference type="PROSITE" id="PS50926"/>
    </source>
</evidence>
<keyword evidence="9" id="KW-0963">Cytoplasm</keyword>
<evidence type="ECO:0000256" key="9">
    <source>
        <dbReference type="HAMAP-Rule" id="MF_01864"/>
    </source>
</evidence>
<dbReference type="InterPro" id="IPR006463">
    <property type="entry name" value="MiaB_methiolase"/>
</dbReference>
<feature type="binding site" evidence="9">
    <location>
        <position position="164"/>
    </location>
    <ligand>
        <name>[4Fe-4S] cluster</name>
        <dbReference type="ChEBI" id="CHEBI:49883"/>
        <label>2</label>
        <note>4Fe-4S-S-AdoMet</note>
    </ligand>
</feature>
<dbReference type="SMART" id="SM00729">
    <property type="entry name" value="Elp3"/>
    <property type="match status" value="1"/>
</dbReference>
<comment type="catalytic activity">
    <reaction evidence="9">
        <text>N(6)-dimethylallyladenosine(37) in tRNA + (sulfur carrier)-SH + AH2 + 2 S-adenosyl-L-methionine = 2-methylsulfanyl-N(6)-dimethylallyladenosine(37) in tRNA + (sulfur carrier)-H + 5'-deoxyadenosine + L-methionine + A + S-adenosyl-L-homocysteine + 2 H(+)</text>
        <dbReference type="Rhea" id="RHEA:37067"/>
        <dbReference type="Rhea" id="RHEA-COMP:10375"/>
        <dbReference type="Rhea" id="RHEA-COMP:10376"/>
        <dbReference type="Rhea" id="RHEA-COMP:14737"/>
        <dbReference type="Rhea" id="RHEA-COMP:14739"/>
        <dbReference type="ChEBI" id="CHEBI:13193"/>
        <dbReference type="ChEBI" id="CHEBI:15378"/>
        <dbReference type="ChEBI" id="CHEBI:17319"/>
        <dbReference type="ChEBI" id="CHEBI:17499"/>
        <dbReference type="ChEBI" id="CHEBI:29917"/>
        <dbReference type="ChEBI" id="CHEBI:57844"/>
        <dbReference type="ChEBI" id="CHEBI:57856"/>
        <dbReference type="ChEBI" id="CHEBI:59789"/>
        <dbReference type="ChEBI" id="CHEBI:64428"/>
        <dbReference type="ChEBI" id="CHEBI:74415"/>
        <dbReference type="ChEBI" id="CHEBI:74417"/>
        <dbReference type="EC" id="2.8.4.3"/>
    </reaction>
</comment>
<dbReference type="InterPro" id="IPR020612">
    <property type="entry name" value="Methylthiotransferase_CS"/>
</dbReference>
<comment type="cofactor">
    <cofactor evidence="9">
        <name>[4Fe-4S] cluster</name>
        <dbReference type="ChEBI" id="CHEBI:49883"/>
    </cofactor>
    <text evidence="9">Binds 2 [4Fe-4S] clusters. One cluster is coordinated with 3 cysteines and an exchangeable S-adenosyl-L-methionine.</text>
</comment>
<dbReference type="SFLD" id="SFLDS00029">
    <property type="entry name" value="Radical_SAM"/>
    <property type="match status" value="1"/>
</dbReference>
<dbReference type="InterPro" id="IPR005839">
    <property type="entry name" value="Methylthiotransferase"/>
</dbReference>
<dbReference type="Gene3D" id="3.40.50.12160">
    <property type="entry name" value="Methylthiotransferase, N-terminal domain"/>
    <property type="match status" value="1"/>
</dbReference>
<evidence type="ECO:0000256" key="6">
    <source>
        <dbReference type="ARBA" id="ARBA00023004"/>
    </source>
</evidence>
<dbReference type="SFLD" id="SFLDG01082">
    <property type="entry name" value="B12-binding_domain_containing"/>
    <property type="match status" value="1"/>
</dbReference>
<accession>A0ABR8HV33</accession>
<dbReference type="Gene3D" id="3.80.30.20">
    <property type="entry name" value="tm_1862 like domain"/>
    <property type="match status" value="1"/>
</dbReference>
<dbReference type="Pfam" id="PF01938">
    <property type="entry name" value="TRAM"/>
    <property type="match status" value="1"/>
</dbReference>
<keyword evidence="3 9" id="KW-0808">Transferase</keyword>
<comment type="subcellular location">
    <subcellularLocation>
        <location evidence="9">Cytoplasm</location>
    </subcellularLocation>
</comment>
<dbReference type="SFLD" id="SFLDG01061">
    <property type="entry name" value="methylthiotransferase"/>
    <property type="match status" value="1"/>
</dbReference>
<dbReference type="EC" id="2.8.4.3" evidence="8 9"/>
<gene>
    <name evidence="9 13" type="primary">miaB</name>
    <name evidence="13" type="ORF">H6G48_15005</name>
</gene>
<dbReference type="EMBL" id="JACJSW010000162">
    <property type="protein sequence ID" value="MBD2622912.1"/>
    <property type="molecule type" value="Genomic_DNA"/>
</dbReference>
<evidence type="ECO:0000256" key="4">
    <source>
        <dbReference type="ARBA" id="ARBA00022691"/>
    </source>
</evidence>